<dbReference type="InterPro" id="IPR046373">
    <property type="entry name" value="Acyl-CoA_Oxase/DH_mid-dom_sf"/>
</dbReference>
<dbReference type="SUPFAM" id="SSF56645">
    <property type="entry name" value="Acyl-CoA dehydrogenase NM domain-like"/>
    <property type="match status" value="1"/>
</dbReference>
<dbReference type="GO" id="GO:0016627">
    <property type="term" value="F:oxidoreductase activity, acting on the CH-CH group of donors"/>
    <property type="evidence" value="ECO:0007669"/>
    <property type="project" value="InterPro"/>
</dbReference>
<dbReference type="KEGG" id="nml:Namu_3272"/>
<dbReference type="HOGENOM" id="CLU_058409_0_0_11"/>
<feature type="compositionally biased region" description="Low complexity" evidence="1">
    <location>
        <begin position="1"/>
        <end position="17"/>
    </location>
</feature>
<dbReference type="InParanoid" id="C8XD00"/>
<sequence>MADSSLALRRPSAAHRPPAARPPPVRPRLVRGRVGHSPGVTATPLAETAAAAAARPDDPTPGDLVALAAAVAGDAGRALALARQVGPRLAVPGRGRTARRWALLRDLAAADLTAARVAEAHTDALAILAEDQAVGGRTSLDADRAAAQLWGVFAAEGPGVRVDAQPAGDGWVLSGTKPWCSLADRLDRALITAHLPGGGRRLFAIDLTGPHVRVDPPTGWYARGLVQVSSTAVHLDRCPAEPVGADGWYLTRSGFAWGGMGVAACWLGGAIGVARALHRAVRAREPDQIGLMHLGAIDAALTAGQHLLDAAAAAVDDGRADGPAGALWAARVRAVVAGTVDTVLTRVGHALGPAPLAFDDDHARRVADLQLYVRQQHAERDDAALGALVRDRKEWP</sequence>
<reference evidence="3" key="1">
    <citation type="submission" date="2009-09" db="EMBL/GenBank/DDBJ databases">
        <title>The complete genome of Nakamurella multipartita DSM 44233.</title>
        <authorList>
            <consortium name="US DOE Joint Genome Institute (JGI-PGF)"/>
            <person name="Lucas S."/>
            <person name="Copeland A."/>
            <person name="Lapidus A."/>
            <person name="Glavina del Rio T."/>
            <person name="Dalin E."/>
            <person name="Tice H."/>
            <person name="Bruce D."/>
            <person name="Goodwin L."/>
            <person name="Pitluck S."/>
            <person name="Kyrpides N."/>
            <person name="Mavromatis K."/>
            <person name="Ivanova N."/>
            <person name="Ovchinnikova G."/>
            <person name="Sims D."/>
            <person name="Meincke L."/>
            <person name="Brettin T."/>
            <person name="Detter J.C."/>
            <person name="Han C."/>
            <person name="Larimer F."/>
            <person name="Land M."/>
            <person name="Hauser L."/>
            <person name="Markowitz V."/>
            <person name="Cheng J.-F."/>
            <person name="Hugenholtz P."/>
            <person name="Woyke T."/>
            <person name="Wu D."/>
            <person name="Klenk H.-P."/>
            <person name="Eisen J.A."/>
        </authorList>
    </citation>
    <scope>NUCLEOTIDE SEQUENCE [LARGE SCALE GENOMIC DNA]</scope>
    <source>
        <strain evidence="3">ATCC 700099 / DSM 44233 / CIP 104796 / JCM 9543 / NBRC 105858 / Y-104</strain>
    </source>
</reference>
<feature type="region of interest" description="Disordered" evidence="1">
    <location>
        <begin position="1"/>
        <end position="41"/>
    </location>
</feature>
<dbReference type="eggNOG" id="COG1960">
    <property type="taxonomic scope" value="Bacteria"/>
</dbReference>
<proteinExistence type="predicted"/>
<reference evidence="2 3" key="2">
    <citation type="journal article" date="2010" name="Stand. Genomic Sci.">
        <title>Complete genome sequence of Nakamurella multipartita type strain (Y-104).</title>
        <authorList>
            <person name="Tice H."/>
            <person name="Mayilraj S."/>
            <person name="Sims D."/>
            <person name="Lapidus A."/>
            <person name="Nolan M."/>
            <person name="Lucas S."/>
            <person name="Glavina Del Rio T."/>
            <person name="Copeland A."/>
            <person name="Cheng J.F."/>
            <person name="Meincke L."/>
            <person name="Bruce D."/>
            <person name="Goodwin L."/>
            <person name="Pitluck S."/>
            <person name="Ivanova N."/>
            <person name="Mavromatis K."/>
            <person name="Ovchinnikova G."/>
            <person name="Pati A."/>
            <person name="Chen A."/>
            <person name="Palaniappan K."/>
            <person name="Land M."/>
            <person name="Hauser L."/>
            <person name="Chang Y.J."/>
            <person name="Jeffries C.D."/>
            <person name="Detter J.C."/>
            <person name="Brettin T."/>
            <person name="Rohde M."/>
            <person name="Goker M."/>
            <person name="Bristow J."/>
            <person name="Eisen J.A."/>
            <person name="Markowitz V."/>
            <person name="Hugenholtz P."/>
            <person name="Kyrpides N.C."/>
            <person name="Klenk H.P."/>
            <person name="Chen F."/>
        </authorList>
    </citation>
    <scope>NUCLEOTIDE SEQUENCE [LARGE SCALE GENOMIC DNA]</scope>
    <source>
        <strain evidence="3">ATCC 700099 / DSM 44233 / CIP 104796 / JCM 9543 / NBRC 105858 / Y-104</strain>
    </source>
</reference>
<dbReference type="Gene3D" id="2.40.110.10">
    <property type="entry name" value="Butyryl-CoA Dehydrogenase, subunit A, domain 2"/>
    <property type="match status" value="1"/>
</dbReference>
<dbReference type="STRING" id="479431.Namu_3272"/>
<organism evidence="2 3">
    <name type="scientific">Nakamurella multipartita (strain ATCC 700099 / DSM 44233 / CIP 104796 / JCM 9543 / NBRC 105858 / Y-104)</name>
    <name type="common">Microsphaera multipartita</name>
    <dbReference type="NCBI Taxonomy" id="479431"/>
    <lineage>
        <taxon>Bacteria</taxon>
        <taxon>Bacillati</taxon>
        <taxon>Actinomycetota</taxon>
        <taxon>Actinomycetes</taxon>
        <taxon>Nakamurellales</taxon>
        <taxon>Nakamurellaceae</taxon>
        <taxon>Nakamurella</taxon>
    </lineage>
</organism>
<evidence type="ECO:0000256" key="1">
    <source>
        <dbReference type="SAM" id="MobiDB-lite"/>
    </source>
</evidence>
<dbReference type="InterPro" id="IPR009100">
    <property type="entry name" value="AcylCoA_DH/oxidase_NM_dom_sf"/>
</dbReference>
<dbReference type="EMBL" id="CP001737">
    <property type="protein sequence ID" value="ACV79603.1"/>
    <property type="molecule type" value="Genomic_DNA"/>
</dbReference>
<protein>
    <submittedName>
        <fullName evidence="2">Putative acyl-CoA dehydrogenase-related protein</fullName>
    </submittedName>
</protein>
<gene>
    <name evidence="2" type="ordered locus">Namu_3272</name>
</gene>
<name>C8XD00_NAKMY</name>
<evidence type="ECO:0000313" key="3">
    <source>
        <dbReference type="Proteomes" id="UP000002218"/>
    </source>
</evidence>
<evidence type="ECO:0000313" key="2">
    <source>
        <dbReference type="EMBL" id="ACV79603.1"/>
    </source>
</evidence>
<dbReference type="AlphaFoldDB" id="C8XD00"/>
<accession>C8XD00</accession>
<dbReference type="Proteomes" id="UP000002218">
    <property type="component" value="Chromosome"/>
</dbReference>
<keyword evidence="3" id="KW-1185">Reference proteome</keyword>